<evidence type="ECO:0000256" key="2">
    <source>
        <dbReference type="ARBA" id="ARBA00012920"/>
    </source>
</evidence>
<proteinExistence type="inferred from homology"/>
<dbReference type="PANTHER" id="PTHR11707">
    <property type="entry name" value="L-ASPARAGINASE"/>
    <property type="match status" value="1"/>
</dbReference>
<feature type="active site" description="O-isoaspartyl threonine intermediate" evidence="5">
    <location>
        <position position="67"/>
    </location>
</feature>
<protein>
    <recommendedName>
        <fullName evidence="2">asparaginase</fullName>
        <ecNumber evidence="2">3.5.1.1</ecNumber>
    </recommendedName>
</protein>
<keyword evidence="3" id="KW-0378">Hydrolase</keyword>
<dbReference type="PROSITE" id="PS51732">
    <property type="entry name" value="ASN_GLN_ASE_3"/>
    <property type="match status" value="1"/>
</dbReference>
<dbReference type="Gene3D" id="3.40.50.40">
    <property type="match status" value="1"/>
</dbReference>
<dbReference type="InterPro" id="IPR037152">
    <property type="entry name" value="L-asparaginase_N_sf"/>
</dbReference>
<dbReference type="PIRSF" id="PIRSF500176">
    <property type="entry name" value="L_ASNase"/>
    <property type="match status" value="1"/>
</dbReference>
<evidence type="ECO:0000256" key="5">
    <source>
        <dbReference type="PIRSR" id="PIRSR001220-1"/>
    </source>
</evidence>
<comment type="caution">
    <text evidence="9">The sequence shown here is derived from an EMBL/GenBank/DDBJ whole genome shotgun (WGS) entry which is preliminary data.</text>
</comment>
<evidence type="ECO:0000313" key="9">
    <source>
        <dbReference type="EMBL" id="KAF0318168.1"/>
    </source>
</evidence>
<feature type="region of interest" description="Disordered" evidence="6">
    <location>
        <begin position="1"/>
        <end position="50"/>
    </location>
</feature>
<dbReference type="SFLD" id="SFLDS00057">
    <property type="entry name" value="Glutaminase/Asparaginase"/>
    <property type="match status" value="1"/>
</dbReference>
<comment type="similarity">
    <text evidence="1">Belongs to the asparaginase 1 family.</text>
</comment>
<dbReference type="AlphaFoldDB" id="A0A8H3W4N1"/>
<feature type="domain" description="Asparaginase/glutaminase C-terminal" evidence="8">
    <location>
        <begin position="286"/>
        <end position="397"/>
    </location>
</feature>
<dbReference type="PRINTS" id="PR00139">
    <property type="entry name" value="ASNGLNASE"/>
</dbReference>
<evidence type="ECO:0000256" key="4">
    <source>
        <dbReference type="ARBA" id="ARBA00049366"/>
    </source>
</evidence>
<evidence type="ECO:0000259" key="8">
    <source>
        <dbReference type="Pfam" id="PF17763"/>
    </source>
</evidence>
<dbReference type="Pfam" id="PF00710">
    <property type="entry name" value="Asparaginase"/>
    <property type="match status" value="1"/>
</dbReference>
<dbReference type="InterPro" id="IPR027474">
    <property type="entry name" value="L-asparaginase_N"/>
</dbReference>
<evidence type="ECO:0000313" key="10">
    <source>
        <dbReference type="Proteomes" id="UP000434172"/>
    </source>
</evidence>
<feature type="compositionally biased region" description="Polar residues" evidence="6">
    <location>
        <begin position="31"/>
        <end position="43"/>
    </location>
</feature>
<dbReference type="InterPro" id="IPR004550">
    <property type="entry name" value="AsnASE_II"/>
</dbReference>
<dbReference type="EMBL" id="WOWK01000114">
    <property type="protein sequence ID" value="KAF0318168.1"/>
    <property type="molecule type" value="Genomic_DNA"/>
</dbReference>
<dbReference type="OrthoDB" id="542841at2759"/>
<dbReference type="GO" id="GO:0004067">
    <property type="term" value="F:asparaginase activity"/>
    <property type="evidence" value="ECO:0007669"/>
    <property type="project" value="UniProtKB-UniRule"/>
</dbReference>
<dbReference type="EC" id="3.5.1.1" evidence="2"/>
<dbReference type="CDD" id="cd08964">
    <property type="entry name" value="L-asparaginase_II"/>
    <property type="match status" value="1"/>
</dbReference>
<gene>
    <name evidence="9" type="ORF">GQ607_014536</name>
</gene>
<sequence>MTVLKNITSRRHHAANPSRSSPYPSIKDNTHIPNDTPSTTQLSEGPRTASGVKKLTKRVGFISTGGTIASIAMDEFDFMDYNATDERVSGQRILDQSGISEIFHGAKPVIYDFQPPIDSTAIQPQDWFTIAQTCNTMAQKGLPKDRIEGIVVGHGTASLEETAWVLSLVLDIDIPVVVTGCMRPLNGKSSEAAANLLAAFRVASHEFSKDKHTHPNCPGVFVVINDEIHSPRTVTKTNTLRVGAFQSPWRGPIGYVDGDTVNITSQLFSSPSNKFSPDMLRDGLPRVDIVYSHAGSDGAMVRACVAAGARGIVSAGFGPGLGTPAEIAAFGEAIEDSNGQVTVVQSSRLGAGVVVDSKQHQKLGIIAGNDLNPQKARILLALCLANSWTHEHIRKTFELA</sequence>
<comment type="catalytic activity">
    <reaction evidence="4">
        <text>L-asparagine + H2O = L-aspartate + NH4(+)</text>
        <dbReference type="Rhea" id="RHEA:21016"/>
        <dbReference type="ChEBI" id="CHEBI:15377"/>
        <dbReference type="ChEBI" id="CHEBI:28938"/>
        <dbReference type="ChEBI" id="CHEBI:29991"/>
        <dbReference type="ChEBI" id="CHEBI:58048"/>
        <dbReference type="EC" id="3.5.1.1"/>
    </reaction>
</comment>
<organism evidence="9 10">
    <name type="scientific">Colletotrichum asianum</name>
    <dbReference type="NCBI Taxonomy" id="702518"/>
    <lineage>
        <taxon>Eukaryota</taxon>
        <taxon>Fungi</taxon>
        <taxon>Dikarya</taxon>
        <taxon>Ascomycota</taxon>
        <taxon>Pezizomycotina</taxon>
        <taxon>Sordariomycetes</taxon>
        <taxon>Hypocreomycetidae</taxon>
        <taxon>Glomerellales</taxon>
        <taxon>Glomerellaceae</taxon>
        <taxon>Colletotrichum</taxon>
        <taxon>Colletotrichum gloeosporioides species complex</taxon>
    </lineage>
</organism>
<dbReference type="InterPro" id="IPR006034">
    <property type="entry name" value="Asparaginase/glutaminase-like"/>
</dbReference>
<dbReference type="SUPFAM" id="SSF53774">
    <property type="entry name" value="Glutaminase/Asparaginase"/>
    <property type="match status" value="1"/>
</dbReference>
<evidence type="ECO:0000256" key="1">
    <source>
        <dbReference type="ARBA" id="ARBA00010518"/>
    </source>
</evidence>
<dbReference type="Gene3D" id="3.40.50.1170">
    <property type="entry name" value="L-asparaginase, N-terminal domain"/>
    <property type="match status" value="1"/>
</dbReference>
<accession>A0A8H3W4N1</accession>
<dbReference type="InterPro" id="IPR036152">
    <property type="entry name" value="Asp/glu_Ase-like_sf"/>
</dbReference>
<keyword evidence="10" id="KW-1185">Reference proteome</keyword>
<evidence type="ECO:0000256" key="3">
    <source>
        <dbReference type="ARBA" id="ARBA00022801"/>
    </source>
</evidence>
<name>A0A8H3W4N1_9PEZI</name>
<reference evidence="9 10" key="1">
    <citation type="submission" date="2019-12" db="EMBL/GenBank/DDBJ databases">
        <title>A genome sequence resource for the geographically widespread anthracnose pathogen Colletotrichum asianum.</title>
        <authorList>
            <person name="Meng Y."/>
        </authorList>
    </citation>
    <scope>NUCLEOTIDE SEQUENCE [LARGE SCALE GENOMIC DNA]</scope>
    <source>
        <strain evidence="9 10">ICMP 18580</strain>
    </source>
</reference>
<dbReference type="PIRSF" id="PIRSF001220">
    <property type="entry name" value="L-ASNase_gatD"/>
    <property type="match status" value="1"/>
</dbReference>
<dbReference type="InterPro" id="IPR040919">
    <property type="entry name" value="Asparaginase_C"/>
</dbReference>
<dbReference type="Proteomes" id="UP000434172">
    <property type="component" value="Unassembled WGS sequence"/>
</dbReference>
<dbReference type="PANTHER" id="PTHR11707:SF28">
    <property type="entry name" value="60 KDA LYSOPHOSPHOLIPASE"/>
    <property type="match status" value="1"/>
</dbReference>
<dbReference type="GO" id="GO:0006530">
    <property type="term" value="P:L-asparagine catabolic process"/>
    <property type="evidence" value="ECO:0007669"/>
    <property type="project" value="UniProtKB-ARBA"/>
</dbReference>
<dbReference type="SMART" id="SM00870">
    <property type="entry name" value="Asparaginase"/>
    <property type="match status" value="1"/>
</dbReference>
<evidence type="ECO:0000259" key="7">
    <source>
        <dbReference type="Pfam" id="PF00710"/>
    </source>
</evidence>
<feature type="domain" description="L-asparaginase N-terminal" evidence="7">
    <location>
        <begin position="58"/>
        <end position="266"/>
    </location>
</feature>
<dbReference type="Pfam" id="PF17763">
    <property type="entry name" value="Asparaginase_C"/>
    <property type="match status" value="1"/>
</dbReference>
<evidence type="ECO:0000256" key="6">
    <source>
        <dbReference type="SAM" id="MobiDB-lite"/>
    </source>
</evidence>
<dbReference type="InterPro" id="IPR027473">
    <property type="entry name" value="L-asparaginase_C"/>
</dbReference>